<name>A0A0C2I7J9_THEKT</name>
<proteinExistence type="predicted"/>
<sequence>MQETIRSELIIWDKYRLCRDCKLVLRFLPNSGVSYIMSTQINLMDDAYLQANEIEDLSMIKGWDSTKMKAKLILSTQIKWRPLLKKNAMRELQKVATQAQEYQACRKAAIVIIQ</sequence>
<comment type="caution">
    <text evidence="1">The sequence shown here is derived from an EMBL/GenBank/DDBJ whole genome shotgun (WGS) entry which is preliminary data.</text>
</comment>
<gene>
    <name evidence="1" type="ORF">RF11_11268</name>
</gene>
<protein>
    <submittedName>
        <fullName evidence="1">Uncharacterized protein</fullName>
    </submittedName>
</protein>
<evidence type="ECO:0000313" key="1">
    <source>
        <dbReference type="EMBL" id="KII61183.1"/>
    </source>
</evidence>
<dbReference type="Proteomes" id="UP000031668">
    <property type="component" value="Unassembled WGS sequence"/>
</dbReference>
<keyword evidence="2" id="KW-1185">Reference proteome</keyword>
<dbReference type="EMBL" id="JWZT01005374">
    <property type="protein sequence ID" value="KII61183.1"/>
    <property type="molecule type" value="Genomic_DNA"/>
</dbReference>
<evidence type="ECO:0000313" key="2">
    <source>
        <dbReference type="Proteomes" id="UP000031668"/>
    </source>
</evidence>
<reference evidence="1 2" key="1">
    <citation type="journal article" date="2014" name="Genome Biol. Evol.">
        <title>The genome of the myxosporean Thelohanellus kitauei shows adaptations to nutrient acquisition within its fish host.</title>
        <authorList>
            <person name="Yang Y."/>
            <person name="Xiong J."/>
            <person name="Zhou Z."/>
            <person name="Huo F."/>
            <person name="Miao W."/>
            <person name="Ran C."/>
            <person name="Liu Y."/>
            <person name="Zhang J."/>
            <person name="Feng J."/>
            <person name="Wang M."/>
            <person name="Wang M."/>
            <person name="Wang L."/>
            <person name="Yao B."/>
        </authorList>
    </citation>
    <scope>NUCLEOTIDE SEQUENCE [LARGE SCALE GENOMIC DNA]</scope>
    <source>
        <strain evidence="1">Wuqing</strain>
    </source>
</reference>
<dbReference type="AlphaFoldDB" id="A0A0C2I7J9"/>
<organism evidence="1 2">
    <name type="scientific">Thelohanellus kitauei</name>
    <name type="common">Myxosporean</name>
    <dbReference type="NCBI Taxonomy" id="669202"/>
    <lineage>
        <taxon>Eukaryota</taxon>
        <taxon>Metazoa</taxon>
        <taxon>Cnidaria</taxon>
        <taxon>Myxozoa</taxon>
        <taxon>Myxosporea</taxon>
        <taxon>Bivalvulida</taxon>
        <taxon>Platysporina</taxon>
        <taxon>Myxobolidae</taxon>
        <taxon>Thelohanellus</taxon>
    </lineage>
</organism>
<accession>A0A0C2I7J9</accession>